<sequence length="206" mass="23787">MKNLFFIILTLSVSFNILSQHTGFENYPDTINKKRLNTTIGIEVGSYLAGISFLQYVWYKDHKRVPFHFYDDSKGYLQMDKFGHAYGAYRYSYSAYYGLRMAGVSKKKALIYGGPVGLIFQTPIEVFDGMYEGWGFSWYDMIANTLGSALFVVQEAAFDDQIFLMKFSYSPVSTLLIILLWVKIIFNVFSWTIMDIHIGYPVIFTN</sequence>
<evidence type="ECO:0000256" key="1">
    <source>
        <dbReference type="SAM" id="Phobius"/>
    </source>
</evidence>
<evidence type="ECO:0000313" key="3">
    <source>
        <dbReference type="Proteomes" id="UP000298616"/>
    </source>
</evidence>
<gene>
    <name evidence="2" type="ORF">DCC35_13505</name>
</gene>
<keyword evidence="1" id="KW-0472">Membrane</keyword>
<dbReference type="EMBL" id="CP028923">
    <property type="protein sequence ID" value="QCK15687.1"/>
    <property type="molecule type" value="Genomic_DNA"/>
</dbReference>
<dbReference type="RefSeq" id="WP_137091284.1">
    <property type="nucleotide sequence ID" value="NZ_CP028923.1"/>
</dbReference>
<dbReference type="Pfam" id="PF10043">
    <property type="entry name" value="DUF2279"/>
    <property type="match status" value="1"/>
</dbReference>
<accession>A0A4D7JM15</accession>
<feature type="transmembrane region" description="Helical" evidence="1">
    <location>
        <begin position="38"/>
        <end position="59"/>
    </location>
</feature>
<reference evidence="2 3" key="1">
    <citation type="submission" date="2018-04" db="EMBL/GenBank/DDBJ databases">
        <title>Complete genome uncultured novel isolate.</title>
        <authorList>
            <person name="Merlino G."/>
        </authorList>
    </citation>
    <scope>NUCLEOTIDE SEQUENCE [LARGE SCALE GENOMIC DNA]</scope>
    <source>
        <strain evidence="3">R1DC9</strain>
    </source>
</reference>
<evidence type="ECO:0000313" key="2">
    <source>
        <dbReference type="EMBL" id="QCK15687.1"/>
    </source>
</evidence>
<dbReference type="KEGG" id="fpf:DCC35_13505"/>
<keyword evidence="1" id="KW-1133">Transmembrane helix</keyword>
<keyword evidence="3" id="KW-1185">Reference proteome</keyword>
<organism evidence="2 3">
    <name type="scientific">Mangrovivirga cuniculi</name>
    <dbReference type="NCBI Taxonomy" id="2715131"/>
    <lineage>
        <taxon>Bacteria</taxon>
        <taxon>Pseudomonadati</taxon>
        <taxon>Bacteroidota</taxon>
        <taxon>Cytophagia</taxon>
        <taxon>Cytophagales</taxon>
        <taxon>Mangrovivirgaceae</taxon>
        <taxon>Mangrovivirga</taxon>
    </lineage>
</organism>
<protein>
    <recommendedName>
        <fullName evidence="4">DUF2279 domain-containing protein</fullName>
    </recommendedName>
</protein>
<proteinExistence type="predicted"/>
<evidence type="ECO:0008006" key="4">
    <source>
        <dbReference type="Google" id="ProtNLM"/>
    </source>
</evidence>
<feature type="transmembrane region" description="Helical" evidence="1">
    <location>
        <begin position="172"/>
        <end position="194"/>
    </location>
</feature>
<name>A0A4D7JM15_9BACT</name>
<keyword evidence="1" id="KW-0812">Transmembrane</keyword>
<dbReference type="Proteomes" id="UP000298616">
    <property type="component" value="Chromosome"/>
</dbReference>
<dbReference type="AlphaFoldDB" id="A0A4D7JM15"/>
<dbReference type="OrthoDB" id="9803535at2"/>
<dbReference type="InterPro" id="IPR018736">
    <property type="entry name" value="DUF2279_periplasmic_lipo"/>
</dbReference>